<dbReference type="EMBL" id="CP036501">
    <property type="protein sequence ID" value="UZP74527.1"/>
    <property type="molecule type" value="Genomic_DNA"/>
</dbReference>
<dbReference type="Gene3D" id="1.20.1250.20">
    <property type="entry name" value="MFS general substrate transporter like domains"/>
    <property type="match status" value="1"/>
</dbReference>
<accession>A0ABY6Q791</accession>
<evidence type="ECO:0000313" key="8">
    <source>
        <dbReference type="Proteomes" id="UP001317963"/>
    </source>
</evidence>
<dbReference type="PANTHER" id="PTHR23508:SF10">
    <property type="entry name" value="CARBOXYLIC ACID TRANSPORTER PROTEIN HOMOLOG"/>
    <property type="match status" value="1"/>
</dbReference>
<reference evidence="7 8" key="1">
    <citation type="submission" date="2019-02" db="EMBL/GenBank/DDBJ databases">
        <title>Halieaceae_genomes.</title>
        <authorList>
            <person name="Li S.-H."/>
        </authorList>
    </citation>
    <scope>NUCLEOTIDE SEQUENCE [LARGE SCALE GENOMIC DNA]</scope>
    <source>
        <strain evidence="7 8">JH123</strain>
    </source>
</reference>
<proteinExistence type="predicted"/>
<evidence type="ECO:0000256" key="5">
    <source>
        <dbReference type="SAM" id="Phobius"/>
    </source>
</evidence>
<dbReference type="PROSITE" id="PS00216">
    <property type="entry name" value="SUGAR_TRANSPORT_1"/>
    <property type="match status" value="1"/>
</dbReference>
<gene>
    <name evidence="7" type="ORF">E0F26_07150</name>
</gene>
<dbReference type="RefSeq" id="WP_279240979.1">
    <property type="nucleotide sequence ID" value="NZ_CP036501.1"/>
</dbReference>
<feature type="transmembrane region" description="Helical" evidence="5">
    <location>
        <begin position="260"/>
        <end position="277"/>
    </location>
</feature>
<organism evidence="7 8">
    <name type="scientific">Candidatus Paraluminiphilus aquimaris</name>
    <dbReference type="NCBI Taxonomy" id="2518994"/>
    <lineage>
        <taxon>Bacteria</taxon>
        <taxon>Pseudomonadati</taxon>
        <taxon>Pseudomonadota</taxon>
        <taxon>Gammaproteobacteria</taxon>
        <taxon>Cellvibrionales</taxon>
        <taxon>Halieaceae</taxon>
        <taxon>Candidatus Paraluminiphilus</taxon>
    </lineage>
</organism>
<dbReference type="Proteomes" id="UP001317963">
    <property type="component" value="Chromosome"/>
</dbReference>
<evidence type="ECO:0000256" key="3">
    <source>
        <dbReference type="ARBA" id="ARBA00022989"/>
    </source>
</evidence>
<feature type="transmembrane region" description="Helical" evidence="5">
    <location>
        <begin position="413"/>
        <end position="434"/>
    </location>
</feature>
<feature type="transmembrane region" description="Helical" evidence="5">
    <location>
        <begin position="297"/>
        <end position="315"/>
    </location>
</feature>
<dbReference type="PROSITE" id="PS50850">
    <property type="entry name" value="MFS"/>
    <property type="match status" value="1"/>
</dbReference>
<dbReference type="SUPFAM" id="SSF103473">
    <property type="entry name" value="MFS general substrate transporter"/>
    <property type="match status" value="1"/>
</dbReference>
<feature type="transmembrane region" description="Helical" evidence="5">
    <location>
        <begin position="148"/>
        <end position="172"/>
    </location>
</feature>
<protein>
    <submittedName>
        <fullName evidence="7">MFS transporter</fullName>
    </submittedName>
</protein>
<name>A0ABY6Q791_9GAMM</name>
<comment type="subcellular location">
    <subcellularLocation>
        <location evidence="1">Membrane</location>
        <topology evidence="1">Multi-pass membrane protein</topology>
    </subcellularLocation>
</comment>
<dbReference type="InterPro" id="IPR005829">
    <property type="entry name" value="Sugar_transporter_CS"/>
</dbReference>
<evidence type="ECO:0000256" key="4">
    <source>
        <dbReference type="ARBA" id="ARBA00023136"/>
    </source>
</evidence>
<keyword evidence="8" id="KW-1185">Reference proteome</keyword>
<evidence type="ECO:0000259" key="6">
    <source>
        <dbReference type="PROSITE" id="PS50850"/>
    </source>
</evidence>
<keyword evidence="2 5" id="KW-0812">Transmembrane</keyword>
<feature type="domain" description="Major facilitator superfamily (MFS) profile" evidence="6">
    <location>
        <begin position="22"/>
        <end position="438"/>
    </location>
</feature>
<dbReference type="PROSITE" id="PS00217">
    <property type="entry name" value="SUGAR_TRANSPORT_2"/>
    <property type="match status" value="1"/>
</dbReference>
<feature type="transmembrane region" description="Helical" evidence="5">
    <location>
        <begin position="114"/>
        <end position="136"/>
    </location>
</feature>
<dbReference type="InterPro" id="IPR036259">
    <property type="entry name" value="MFS_trans_sf"/>
</dbReference>
<feature type="transmembrane region" description="Helical" evidence="5">
    <location>
        <begin position="322"/>
        <end position="341"/>
    </location>
</feature>
<evidence type="ECO:0000313" key="7">
    <source>
        <dbReference type="EMBL" id="UZP74527.1"/>
    </source>
</evidence>
<keyword evidence="4 5" id="KW-0472">Membrane</keyword>
<feature type="transmembrane region" description="Helical" evidence="5">
    <location>
        <begin position="384"/>
        <end position="407"/>
    </location>
</feature>
<feature type="transmembrane region" description="Helical" evidence="5">
    <location>
        <begin position="347"/>
        <end position="372"/>
    </location>
</feature>
<evidence type="ECO:0000256" key="1">
    <source>
        <dbReference type="ARBA" id="ARBA00004141"/>
    </source>
</evidence>
<dbReference type="Pfam" id="PF07690">
    <property type="entry name" value="MFS_1"/>
    <property type="match status" value="1"/>
</dbReference>
<dbReference type="InterPro" id="IPR011701">
    <property type="entry name" value="MFS"/>
</dbReference>
<keyword evidence="3 5" id="KW-1133">Transmembrane helix</keyword>
<feature type="transmembrane region" description="Helical" evidence="5">
    <location>
        <begin position="58"/>
        <end position="80"/>
    </location>
</feature>
<dbReference type="InterPro" id="IPR020846">
    <property type="entry name" value="MFS_dom"/>
</dbReference>
<evidence type="ECO:0000256" key="2">
    <source>
        <dbReference type="ARBA" id="ARBA00022692"/>
    </source>
</evidence>
<sequence length="438" mass="46060">MSAELVRARIDAGPTVPLMWLVVFFGFLLNLADGIDVVAMSVTAPSVAVSWGLERSALGSLFSSALFGMAIGAAGLAPLSDRLGRRALLVAAIFLVGLSMLGVSWIASSGSVTLFAMLRFISGLGIGIIFGSAPALASEFMPSRYRSLAVSLVVMGYPVGAVLAGPIANALIPDYGWPAVFTAGGALTLTIGVVTWMLLPESPEFLASRPGDRPERESTVNGVLARMDRGPIQGLPSDVTPPSSTPVAQILTADRRFKTLALWTVYFMGFLTMYFMLSWIPTLFVDSGYTRSQGIDALTGFNIGAIPGILILAFLTTRLPLVPLLSLFFLSAGGVLVFVGLTEPSELGSLMALMFFAGVFLHGGFTCLYALAAQVYPSDVRAAGVGWAAGLGRTGAIVSPVFAAALITAGWDMYALFVCFALPLLAVGFLLWVFSNDD</sequence>
<feature type="transmembrane region" description="Helical" evidence="5">
    <location>
        <begin position="178"/>
        <end position="199"/>
    </location>
</feature>
<dbReference type="PANTHER" id="PTHR23508">
    <property type="entry name" value="CARBOXYLIC ACID TRANSPORTER PROTEIN HOMOLOG"/>
    <property type="match status" value="1"/>
</dbReference>
<feature type="transmembrane region" description="Helical" evidence="5">
    <location>
        <begin position="87"/>
        <end position="108"/>
    </location>
</feature>